<comment type="subcellular location">
    <subcellularLocation>
        <location evidence="1">Cell membrane</location>
        <topology evidence="1">Multi-pass membrane protein</topology>
    </subcellularLocation>
</comment>
<feature type="transmembrane region" description="Helical" evidence="7">
    <location>
        <begin position="55"/>
        <end position="75"/>
    </location>
</feature>
<keyword evidence="2" id="KW-1003">Cell membrane</keyword>
<evidence type="ECO:0000313" key="8">
    <source>
        <dbReference type="EMBL" id="SDC05616.1"/>
    </source>
</evidence>
<dbReference type="InterPro" id="IPR019108">
    <property type="entry name" value="Caa3_assmbl_CtaG-rel"/>
</dbReference>
<dbReference type="OrthoDB" id="128422at2"/>
<evidence type="ECO:0000256" key="4">
    <source>
        <dbReference type="ARBA" id="ARBA00022989"/>
    </source>
</evidence>
<evidence type="ECO:0000256" key="2">
    <source>
        <dbReference type="ARBA" id="ARBA00022475"/>
    </source>
</evidence>
<keyword evidence="9" id="KW-1185">Reference proteome</keyword>
<keyword evidence="4 7" id="KW-1133">Transmembrane helix</keyword>
<dbReference type="Pfam" id="PF09678">
    <property type="entry name" value="Caa3_CtaG"/>
    <property type="match status" value="1"/>
</dbReference>
<accession>A0A1G6IIQ3</accession>
<gene>
    <name evidence="8" type="ORF">SAMN04488112_102228</name>
</gene>
<proteinExistence type="predicted"/>
<feature type="region of interest" description="Disordered" evidence="6">
    <location>
        <begin position="265"/>
        <end position="290"/>
    </location>
</feature>
<feature type="transmembrane region" description="Helical" evidence="7">
    <location>
        <begin position="192"/>
        <end position="214"/>
    </location>
</feature>
<keyword evidence="5 7" id="KW-0472">Membrane</keyword>
<evidence type="ECO:0000256" key="5">
    <source>
        <dbReference type="ARBA" id="ARBA00023136"/>
    </source>
</evidence>
<dbReference type="AlphaFoldDB" id="A0A1G6IIQ3"/>
<dbReference type="Proteomes" id="UP000199387">
    <property type="component" value="Unassembled WGS sequence"/>
</dbReference>
<evidence type="ECO:0000256" key="3">
    <source>
        <dbReference type="ARBA" id="ARBA00022692"/>
    </source>
</evidence>
<protein>
    <submittedName>
        <fullName evidence="8">Putative membrane protein</fullName>
    </submittedName>
</protein>
<name>A0A1G6IIQ3_9BACL</name>
<feature type="transmembrane region" description="Helical" evidence="7">
    <location>
        <begin position="153"/>
        <end position="171"/>
    </location>
</feature>
<organism evidence="8 9">
    <name type="scientific">Melghirimyces thermohalophilus</name>
    <dbReference type="NCBI Taxonomy" id="1236220"/>
    <lineage>
        <taxon>Bacteria</taxon>
        <taxon>Bacillati</taxon>
        <taxon>Bacillota</taxon>
        <taxon>Bacilli</taxon>
        <taxon>Bacillales</taxon>
        <taxon>Thermoactinomycetaceae</taxon>
        <taxon>Melghirimyces</taxon>
    </lineage>
</organism>
<feature type="compositionally biased region" description="Basic and acidic residues" evidence="6">
    <location>
        <begin position="265"/>
        <end position="277"/>
    </location>
</feature>
<dbReference type="STRING" id="1236220.SAMN04488112_102228"/>
<dbReference type="RefSeq" id="WP_091566302.1">
    <property type="nucleotide sequence ID" value="NZ_FMZA01000002.1"/>
</dbReference>
<sequence length="290" mass="33173">MHAHGSHNPFDVWNLVNPTTLLLILAVGVLYLMVTGPWRHRWGENLEAPTTKQRFLFFSGLAFLYVSGGPLHSFGHLLFSAHMLEMSFDYLVAPPLLMLGLPAWFYRPLFRGRVRKRIFSVLTHPLLTLLTFNGLMSVYHLPLVFDTIMTSGWLMTVAHTVLLISSFMMWWPMTCPLPERDQLSPLQKMAYIFADGVLLTPACAMIAFSQILLFDTYQGAPQVFAFLSHLHDQSAGGVLMKIVQEIAYGTVLGRTFFRWVREQREQDRKEEEEDRTRSLQTAPHSPVYGN</sequence>
<evidence type="ECO:0000256" key="1">
    <source>
        <dbReference type="ARBA" id="ARBA00004651"/>
    </source>
</evidence>
<reference evidence="8 9" key="1">
    <citation type="submission" date="2016-10" db="EMBL/GenBank/DDBJ databases">
        <authorList>
            <person name="de Groot N.N."/>
        </authorList>
    </citation>
    <scope>NUCLEOTIDE SEQUENCE [LARGE SCALE GENOMIC DNA]</scope>
    <source>
        <strain evidence="8 9">DSM 45514</strain>
    </source>
</reference>
<keyword evidence="3 7" id="KW-0812">Transmembrane</keyword>
<evidence type="ECO:0000256" key="6">
    <source>
        <dbReference type="SAM" id="MobiDB-lite"/>
    </source>
</evidence>
<feature type="transmembrane region" description="Helical" evidence="7">
    <location>
        <begin position="12"/>
        <end position="34"/>
    </location>
</feature>
<evidence type="ECO:0000256" key="7">
    <source>
        <dbReference type="SAM" id="Phobius"/>
    </source>
</evidence>
<feature type="transmembrane region" description="Helical" evidence="7">
    <location>
        <begin position="87"/>
        <end position="106"/>
    </location>
</feature>
<evidence type="ECO:0000313" key="9">
    <source>
        <dbReference type="Proteomes" id="UP000199387"/>
    </source>
</evidence>
<dbReference type="EMBL" id="FMZA01000002">
    <property type="protein sequence ID" value="SDC05616.1"/>
    <property type="molecule type" value="Genomic_DNA"/>
</dbReference>
<dbReference type="GO" id="GO:0005886">
    <property type="term" value="C:plasma membrane"/>
    <property type="evidence" value="ECO:0007669"/>
    <property type="project" value="UniProtKB-SubCell"/>
</dbReference>
<feature type="transmembrane region" description="Helical" evidence="7">
    <location>
        <begin position="118"/>
        <end position="141"/>
    </location>
</feature>